<evidence type="ECO:0000313" key="15">
    <source>
        <dbReference type="EMBL" id="MFD1716320.1"/>
    </source>
</evidence>
<evidence type="ECO:0000256" key="7">
    <source>
        <dbReference type="ARBA" id="ARBA00022989"/>
    </source>
</evidence>
<gene>
    <name evidence="15" type="ORF">ACFSE6_00595</name>
</gene>
<dbReference type="PROSITE" id="PS00501">
    <property type="entry name" value="SPASE_I_1"/>
    <property type="match status" value="1"/>
</dbReference>
<feature type="transmembrane region" description="Helical" evidence="13">
    <location>
        <begin position="168"/>
        <end position="190"/>
    </location>
</feature>
<feature type="domain" description="Peptidase S26" evidence="14">
    <location>
        <begin position="41"/>
        <end position="116"/>
    </location>
</feature>
<keyword evidence="4 15" id="KW-0378">Hydrolase</keyword>
<keyword evidence="3 13" id="KW-0812">Transmembrane</keyword>
<sequence>MSTRTRDGRRVHRVGSAPAGAGPDRTPLTWAGLVAGWAFIVLAAAVVLAAVVVPRMGGGTPYAVTSSSMEPTLTPGTLVVVRPVPADRIGPGDVITYQLESGRPAVATHRVVSVATDLTGAYRYTTRGDANETEDAEPVRPEQVRGRLWYAVPYLGHVNLLLSGQERAMARTVVAGLLLGYAGFMFIGAVRERRRRAREEES</sequence>
<dbReference type="GO" id="GO:0009003">
    <property type="term" value="F:signal peptidase activity"/>
    <property type="evidence" value="ECO:0007669"/>
    <property type="project" value="UniProtKB-EC"/>
</dbReference>
<protein>
    <recommendedName>
        <fullName evidence="9 11">Signal peptidase I</fullName>
        <ecNumber evidence="11">3.4.21.89</ecNumber>
    </recommendedName>
</protein>
<name>A0ABW4L0L6_9MICO</name>
<evidence type="ECO:0000259" key="14">
    <source>
        <dbReference type="Pfam" id="PF10502"/>
    </source>
</evidence>
<feature type="transmembrane region" description="Helical" evidence="13">
    <location>
        <begin position="30"/>
        <end position="53"/>
    </location>
</feature>
<dbReference type="EMBL" id="JBHUEE010000001">
    <property type="protein sequence ID" value="MFD1716320.1"/>
    <property type="molecule type" value="Genomic_DNA"/>
</dbReference>
<evidence type="ECO:0000256" key="10">
    <source>
        <dbReference type="ARBA" id="ARBA00045533"/>
    </source>
</evidence>
<evidence type="ECO:0000256" key="13">
    <source>
        <dbReference type="SAM" id="Phobius"/>
    </source>
</evidence>
<evidence type="ECO:0000256" key="9">
    <source>
        <dbReference type="ARBA" id="ARBA00033305"/>
    </source>
</evidence>
<evidence type="ECO:0000256" key="5">
    <source>
        <dbReference type="ARBA" id="ARBA00022824"/>
    </source>
</evidence>
<evidence type="ECO:0000256" key="3">
    <source>
        <dbReference type="ARBA" id="ARBA00022692"/>
    </source>
</evidence>
<evidence type="ECO:0000256" key="8">
    <source>
        <dbReference type="ARBA" id="ARBA00023136"/>
    </source>
</evidence>
<dbReference type="CDD" id="cd06530">
    <property type="entry name" value="S26_SPase_I"/>
    <property type="match status" value="1"/>
</dbReference>
<feature type="region of interest" description="Disordered" evidence="12">
    <location>
        <begin position="1"/>
        <end position="22"/>
    </location>
</feature>
<organism evidence="15 16">
    <name type="scientific">Georgenia deserti</name>
    <dbReference type="NCBI Taxonomy" id="2093781"/>
    <lineage>
        <taxon>Bacteria</taxon>
        <taxon>Bacillati</taxon>
        <taxon>Actinomycetota</taxon>
        <taxon>Actinomycetes</taxon>
        <taxon>Micrococcales</taxon>
        <taxon>Bogoriellaceae</taxon>
        <taxon>Georgenia</taxon>
    </lineage>
</organism>
<reference evidence="16" key="1">
    <citation type="journal article" date="2019" name="Int. J. Syst. Evol. Microbiol.">
        <title>The Global Catalogue of Microorganisms (GCM) 10K type strain sequencing project: providing services to taxonomists for standard genome sequencing and annotation.</title>
        <authorList>
            <consortium name="The Broad Institute Genomics Platform"/>
            <consortium name="The Broad Institute Genome Sequencing Center for Infectious Disease"/>
            <person name="Wu L."/>
            <person name="Ma J."/>
        </authorList>
    </citation>
    <scope>NUCLEOTIDE SEQUENCE [LARGE SCALE GENOMIC DNA]</scope>
    <source>
        <strain evidence="16">JCM 17130</strain>
    </source>
</reference>
<evidence type="ECO:0000256" key="12">
    <source>
        <dbReference type="SAM" id="MobiDB-lite"/>
    </source>
</evidence>
<evidence type="ECO:0000256" key="11">
    <source>
        <dbReference type="NCBIfam" id="TIGR02228"/>
    </source>
</evidence>
<keyword evidence="5" id="KW-0256">Endoplasmic reticulum</keyword>
<evidence type="ECO:0000256" key="1">
    <source>
        <dbReference type="ARBA" id="ARBA00004648"/>
    </source>
</evidence>
<dbReference type="RefSeq" id="WP_388001767.1">
    <property type="nucleotide sequence ID" value="NZ_JBHUEE010000001.1"/>
</dbReference>
<dbReference type="InterPro" id="IPR019533">
    <property type="entry name" value="Peptidase_S26"/>
</dbReference>
<evidence type="ECO:0000256" key="4">
    <source>
        <dbReference type="ARBA" id="ARBA00022801"/>
    </source>
</evidence>
<dbReference type="Proteomes" id="UP001597277">
    <property type="component" value="Unassembled WGS sequence"/>
</dbReference>
<keyword evidence="7 13" id="KW-1133">Transmembrane helix</keyword>
<dbReference type="Gene3D" id="2.10.109.10">
    <property type="entry name" value="Umud Fragment, subunit A"/>
    <property type="match status" value="1"/>
</dbReference>
<dbReference type="EC" id="3.4.21.89" evidence="11"/>
<evidence type="ECO:0000256" key="2">
    <source>
        <dbReference type="ARBA" id="ARBA00022670"/>
    </source>
</evidence>
<keyword evidence="8 13" id="KW-0472">Membrane</keyword>
<dbReference type="InterPro" id="IPR019756">
    <property type="entry name" value="Pept_S26A_signal_pept_1_Ser-AS"/>
</dbReference>
<dbReference type="InterPro" id="IPR036286">
    <property type="entry name" value="LexA/Signal_pep-like_sf"/>
</dbReference>
<keyword evidence="6" id="KW-0735">Signal-anchor</keyword>
<evidence type="ECO:0000313" key="16">
    <source>
        <dbReference type="Proteomes" id="UP001597277"/>
    </source>
</evidence>
<evidence type="ECO:0000256" key="6">
    <source>
        <dbReference type="ARBA" id="ARBA00022968"/>
    </source>
</evidence>
<comment type="caution">
    <text evidence="15">The sequence shown here is derived from an EMBL/GenBank/DDBJ whole genome shotgun (WGS) entry which is preliminary data.</text>
</comment>
<dbReference type="PANTHER" id="PTHR10806">
    <property type="entry name" value="SIGNAL PEPTIDASE COMPLEX CATALYTIC SUBUNIT SEC11"/>
    <property type="match status" value="1"/>
</dbReference>
<dbReference type="PANTHER" id="PTHR10806:SF6">
    <property type="entry name" value="SIGNAL PEPTIDASE COMPLEX CATALYTIC SUBUNIT SEC11"/>
    <property type="match status" value="1"/>
</dbReference>
<keyword evidence="2" id="KW-0645">Protease</keyword>
<dbReference type="SUPFAM" id="SSF51306">
    <property type="entry name" value="LexA/Signal peptidase"/>
    <property type="match status" value="1"/>
</dbReference>
<proteinExistence type="predicted"/>
<keyword evidence="16" id="KW-1185">Reference proteome</keyword>
<dbReference type="InterPro" id="IPR001733">
    <property type="entry name" value="Peptidase_S26B"/>
</dbReference>
<dbReference type="Pfam" id="PF10502">
    <property type="entry name" value="Peptidase_S26"/>
    <property type="match status" value="1"/>
</dbReference>
<accession>A0ABW4L0L6</accession>
<comment type="subcellular location">
    <subcellularLocation>
        <location evidence="1">Endoplasmic reticulum membrane</location>
        <topology evidence="1">Single-pass type II membrane protein</topology>
    </subcellularLocation>
</comment>
<dbReference type="NCBIfam" id="TIGR02228">
    <property type="entry name" value="sigpep_I_arch"/>
    <property type="match status" value="1"/>
</dbReference>
<comment type="function">
    <text evidence="10">Catalytic component of the signal peptidase complex (SPC) which catalyzes the cleavage of N-terminal signal sequences from nascent proteins as they are translocated into the lumen of the endoplasmic reticulum. Specifically cleaves N-terminal signal peptides that contain a hydrophobic alpha-helix (h-region) shorter than 18-20 amino acids.</text>
</comment>